<evidence type="ECO:0000313" key="2">
    <source>
        <dbReference type="Proteomes" id="UP000232003"/>
    </source>
</evidence>
<name>A0A2K8TA91_9NOSO</name>
<gene>
    <name evidence="1" type="ORF">COO91_10856</name>
</gene>
<proteinExistence type="predicted"/>
<dbReference type="OrthoDB" id="483418at2"/>
<keyword evidence="2" id="KW-1185">Reference proteome</keyword>
<geneLocation type="plasmid" evidence="2">
    <name>pnfsy08</name>
</geneLocation>
<sequence>MKKLKLVTAFQLGVAAFLAVCLVPVKTYAQSTVRAIKQSQVSGSTAKLQKIKVWNGSGVSISFYEINEMVKRVWIDDPSQVLIDTDGCLEGIDQNCQNSSAGLLHLRRIKKVPVPGLPQTSATMLTVITQTSSGNRKVYHFQVTPSNSRPEYSQVSIIPDQPSSRVTRPKLSPLVQTTRITKQIRAGMRVAINNGLLNQSDELHNRIEQFLTHFQGGEQMPTAADIAGVSLKLVNKLIELGQKNGTGGQT</sequence>
<dbReference type="AlphaFoldDB" id="A0A2K8TA91"/>
<dbReference type="Proteomes" id="UP000232003">
    <property type="component" value="Plasmid pNFSY08"/>
</dbReference>
<dbReference type="RefSeq" id="WP_100904254.1">
    <property type="nucleotide sequence ID" value="NZ_CAWNNC010000009.1"/>
</dbReference>
<evidence type="ECO:0000313" key="1">
    <source>
        <dbReference type="EMBL" id="AUB44618.1"/>
    </source>
</evidence>
<reference evidence="1 2" key="1">
    <citation type="submission" date="2017-11" db="EMBL/GenBank/DDBJ databases">
        <title>Complete genome of a free-living desiccation-tolerant cyanobacterium and its photosynthetic adaptation to extreme terrestrial habitat.</title>
        <authorList>
            <person name="Shang J."/>
        </authorList>
    </citation>
    <scope>NUCLEOTIDE SEQUENCE [LARGE SCALE GENOMIC DNA]</scope>
    <source>
        <strain evidence="1 2">CCNUN1</strain>
        <plasmid evidence="2">pnfsy08</plasmid>
    </source>
</reference>
<accession>A0A2K8TA91</accession>
<protein>
    <submittedName>
        <fullName evidence="1">Uncharacterized protein</fullName>
    </submittedName>
</protein>
<dbReference type="KEGG" id="nfl:COO91_10856"/>
<keyword evidence="1" id="KW-0614">Plasmid</keyword>
<organism evidence="1 2">
    <name type="scientific">Nostoc flagelliforme CCNUN1</name>
    <dbReference type="NCBI Taxonomy" id="2038116"/>
    <lineage>
        <taxon>Bacteria</taxon>
        <taxon>Bacillati</taxon>
        <taxon>Cyanobacteriota</taxon>
        <taxon>Cyanophyceae</taxon>
        <taxon>Nostocales</taxon>
        <taxon>Nostocaceae</taxon>
        <taxon>Nostoc</taxon>
    </lineage>
</organism>
<dbReference type="EMBL" id="CP024793">
    <property type="protein sequence ID" value="AUB44618.1"/>
    <property type="molecule type" value="Genomic_DNA"/>
</dbReference>